<dbReference type="EMBL" id="BGZK01000557">
    <property type="protein sequence ID" value="GBP50037.1"/>
    <property type="molecule type" value="Genomic_DNA"/>
</dbReference>
<evidence type="ECO:0000256" key="3">
    <source>
        <dbReference type="ARBA" id="ARBA00022771"/>
    </source>
</evidence>
<dbReference type="AlphaFoldDB" id="A0A4C1WIR3"/>
<dbReference type="PANTHER" id="PTHR24379:SF121">
    <property type="entry name" value="C2H2-TYPE DOMAIN-CONTAINING PROTEIN"/>
    <property type="match status" value="1"/>
</dbReference>
<proteinExistence type="predicted"/>
<sequence length="1216" mass="141253">MINADGANNVKIGKHAQTILGNRIKATDVNRYPKKANKINFDSNPGNESFFEKNLRASLIVEPNRNALKTYRAASKTCVPVSETVNEYSKTLTGLVTSLNYVNFINNGNANVTIYNKALEGKIYPKHVMKCETDPFNVVLLKVTELHESITKNSRKMIMFECSNCKYYCIAIENFYSHLKSKHHADRIKFMNIEYVSRIVLRASISKVDNFHCSICEIKFQNSIILKQHRIKTSFQCLNCNRDYDNCLKWKEHMIVCNSEKHIRCNCGMQFTNYAYYRKHKPFCKESETEAYLCVMCQLYFENMEDLVKHQKIFHPERSEHKIKWPVSTCLICGIKYVGNKKLHNCKKSFQADPKCPVCLQVIDLEMLTDNNLNDMVPKDMSSTVFKKLFISDCAIAMHNFKEGNEIECTRAKDLQNSLRIGKIKKNKTIKTYVKKNETIKTYVKKNETIKTYVKKNETLKTYVKKNETLKTYVKKNETIKTYVKKKPVFSETPTKKDCSVNKKRALQESVRIELDIEDDLINPKKEKKRRLEKAVNDMKAVKVDVHNIQNSQSFHYINQKQRNIHIEKYEEMKDMQEQKKHMHSDITNLQEMDILEENEVLGGVNENREKPVDCKTDRYMQEHAPKIVGNEWKVPTLNFEEQVVQNTVNREKISISGSLLTEAKDDIKAEPLEESIAVDSVTRFENLEKAVGIDIKKEEINYTNEEENFTYKDKEKRGQPQKTLNNAEANEIDCFNERYSQVIHVDQQFDILHPSTVEEVADVKKGEYLKCSDANNMYGTDCIKEENETLSEEKNLDEMREVTDFDIKRCSSTHVFQCKNTSTKSDMGHSQFIEVKIEIKCEPVDECVESDIVTISDGPVHKLQTTSDTSNTIVNTGSNNTTSKEKSSIDDESIVSSKLMKSVEEEQKPLDCSLFSCETLTSEDSFIIDKKSKNIFDSKCTDLRKEVNFLAPNFIKQKHICSLCKRTFKTLIFYYDHYIYHNLSKYQCPYCKVLNIKGNFYLHCCWHVILNYHKSVGIGKSARSECKQCADKVKDEHLLLHYEHHSLVNIEQKVVKFPKNLLDTVVEDLRRKETLCVICEKNYKDLRQHLIGHLYDDAHANKDENGGLFCQVCKELMLEKGVYEKHMLQHSSSETYECQICHRLYNMSSIIQYQQQHKNPLVWCEACKEKFTSKKDLVHHLTIEDGRTVALCLLSPGLKSVNDCYRQCCDYFEGL</sequence>
<reference evidence="7 8" key="1">
    <citation type="journal article" date="2019" name="Commun. Biol.">
        <title>The bagworm genome reveals a unique fibroin gene that provides high tensile strength.</title>
        <authorList>
            <person name="Kono N."/>
            <person name="Nakamura H."/>
            <person name="Ohtoshi R."/>
            <person name="Tomita M."/>
            <person name="Numata K."/>
            <person name="Arakawa K."/>
        </authorList>
    </citation>
    <scope>NUCLEOTIDE SEQUENCE [LARGE SCALE GENOMIC DNA]</scope>
</reference>
<dbReference type="PROSITE" id="PS50157">
    <property type="entry name" value="ZINC_FINGER_C2H2_2"/>
    <property type="match status" value="1"/>
</dbReference>
<evidence type="ECO:0000256" key="4">
    <source>
        <dbReference type="ARBA" id="ARBA00022833"/>
    </source>
</evidence>
<keyword evidence="3 5" id="KW-0863">Zinc-finger</keyword>
<keyword evidence="4" id="KW-0862">Zinc</keyword>
<dbReference type="GO" id="GO:0008270">
    <property type="term" value="F:zinc ion binding"/>
    <property type="evidence" value="ECO:0007669"/>
    <property type="project" value="UniProtKB-KW"/>
</dbReference>
<keyword evidence="1" id="KW-0479">Metal-binding</keyword>
<evidence type="ECO:0000259" key="6">
    <source>
        <dbReference type="PROSITE" id="PS50157"/>
    </source>
</evidence>
<dbReference type="OrthoDB" id="6414306at2759"/>
<evidence type="ECO:0000313" key="7">
    <source>
        <dbReference type="EMBL" id="GBP50037.1"/>
    </source>
</evidence>
<dbReference type="Gene3D" id="3.30.160.60">
    <property type="entry name" value="Classic Zinc Finger"/>
    <property type="match status" value="1"/>
</dbReference>
<name>A0A4C1WIR3_EUMVA</name>
<dbReference type="InterPro" id="IPR013087">
    <property type="entry name" value="Znf_C2H2_type"/>
</dbReference>
<evidence type="ECO:0000256" key="5">
    <source>
        <dbReference type="PROSITE-ProRule" id="PRU00042"/>
    </source>
</evidence>
<dbReference type="STRING" id="151549.A0A4C1WIR3"/>
<dbReference type="PANTHER" id="PTHR24379">
    <property type="entry name" value="KRAB AND ZINC FINGER DOMAIN-CONTAINING"/>
    <property type="match status" value="1"/>
</dbReference>
<gene>
    <name evidence="7" type="primary">ZNF584</name>
    <name evidence="7" type="ORF">EVAR_39613_1</name>
</gene>
<organism evidence="7 8">
    <name type="scientific">Eumeta variegata</name>
    <name type="common">Bagworm moth</name>
    <name type="synonym">Eumeta japonica</name>
    <dbReference type="NCBI Taxonomy" id="151549"/>
    <lineage>
        <taxon>Eukaryota</taxon>
        <taxon>Metazoa</taxon>
        <taxon>Ecdysozoa</taxon>
        <taxon>Arthropoda</taxon>
        <taxon>Hexapoda</taxon>
        <taxon>Insecta</taxon>
        <taxon>Pterygota</taxon>
        <taxon>Neoptera</taxon>
        <taxon>Endopterygota</taxon>
        <taxon>Lepidoptera</taxon>
        <taxon>Glossata</taxon>
        <taxon>Ditrysia</taxon>
        <taxon>Tineoidea</taxon>
        <taxon>Psychidae</taxon>
        <taxon>Oiketicinae</taxon>
        <taxon>Eumeta</taxon>
    </lineage>
</organism>
<evidence type="ECO:0000313" key="8">
    <source>
        <dbReference type="Proteomes" id="UP000299102"/>
    </source>
</evidence>
<evidence type="ECO:0000256" key="1">
    <source>
        <dbReference type="ARBA" id="ARBA00022723"/>
    </source>
</evidence>
<accession>A0A4C1WIR3</accession>
<keyword evidence="8" id="KW-1185">Reference proteome</keyword>
<feature type="domain" description="C2H2-type" evidence="6">
    <location>
        <begin position="292"/>
        <end position="320"/>
    </location>
</feature>
<comment type="caution">
    <text evidence="7">The sequence shown here is derived from an EMBL/GenBank/DDBJ whole genome shotgun (WGS) entry which is preliminary data.</text>
</comment>
<evidence type="ECO:0000256" key="2">
    <source>
        <dbReference type="ARBA" id="ARBA00022737"/>
    </source>
</evidence>
<dbReference type="PROSITE" id="PS00028">
    <property type="entry name" value="ZINC_FINGER_C2H2_1"/>
    <property type="match status" value="4"/>
</dbReference>
<keyword evidence="2" id="KW-0677">Repeat</keyword>
<dbReference type="Proteomes" id="UP000299102">
    <property type="component" value="Unassembled WGS sequence"/>
</dbReference>
<dbReference type="SMART" id="SM00355">
    <property type="entry name" value="ZnF_C2H2"/>
    <property type="match status" value="9"/>
</dbReference>
<protein>
    <submittedName>
        <fullName evidence="7">Zinc finger protein 584</fullName>
    </submittedName>
</protein>